<gene>
    <name evidence="3" type="ORF">Tci_017502</name>
</gene>
<reference evidence="3" key="1">
    <citation type="journal article" date="2019" name="Sci. Rep.">
        <title>Draft genome of Tanacetum cinerariifolium, the natural source of mosquito coil.</title>
        <authorList>
            <person name="Yamashiro T."/>
            <person name="Shiraishi A."/>
            <person name="Satake H."/>
            <person name="Nakayama K."/>
        </authorList>
    </citation>
    <scope>NUCLEOTIDE SEQUENCE</scope>
</reference>
<dbReference type="InterPro" id="IPR005162">
    <property type="entry name" value="Retrotrans_gag_dom"/>
</dbReference>
<dbReference type="GO" id="GO:0003964">
    <property type="term" value="F:RNA-directed DNA polymerase activity"/>
    <property type="evidence" value="ECO:0007669"/>
    <property type="project" value="UniProtKB-KW"/>
</dbReference>
<evidence type="ECO:0000256" key="1">
    <source>
        <dbReference type="SAM" id="MobiDB-lite"/>
    </source>
</evidence>
<organism evidence="3">
    <name type="scientific">Tanacetum cinerariifolium</name>
    <name type="common">Dalmatian daisy</name>
    <name type="synonym">Chrysanthemum cinerariifolium</name>
    <dbReference type="NCBI Taxonomy" id="118510"/>
    <lineage>
        <taxon>Eukaryota</taxon>
        <taxon>Viridiplantae</taxon>
        <taxon>Streptophyta</taxon>
        <taxon>Embryophyta</taxon>
        <taxon>Tracheophyta</taxon>
        <taxon>Spermatophyta</taxon>
        <taxon>Magnoliopsida</taxon>
        <taxon>eudicotyledons</taxon>
        <taxon>Gunneridae</taxon>
        <taxon>Pentapetalae</taxon>
        <taxon>asterids</taxon>
        <taxon>campanulids</taxon>
        <taxon>Asterales</taxon>
        <taxon>Asteraceae</taxon>
        <taxon>Asteroideae</taxon>
        <taxon>Anthemideae</taxon>
        <taxon>Anthemidinae</taxon>
        <taxon>Tanacetum</taxon>
    </lineage>
</organism>
<evidence type="ECO:0000313" key="3">
    <source>
        <dbReference type="EMBL" id="GEU45524.1"/>
    </source>
</evidence>
<keyword evidence="3" id="KW-0548">Nucleotidyltransferase</keyword>
<feature type="compositionally biased region" description="Acidic residues" evidence="1">
    <location>
        <begin position="164"/>
        <end position="218"/>
    </location>
</feature>
<feature type="region of interest" description="Disordered" evidence="1">
    <location>
        <begin position="158"/>
        <end position="237"/>
    </location>
</feature>
<sequence length="586" mass="65728">MNKSSKSEYMGIVPIEMELILEQTRQAVIGNVEVFWKMETLFSWEEIIEIQPLEIHTVIGEEVQGDLVRYTDDVQRNTMDLHVARGEELINLEQSAMKAQTTFRVTVDGLPVMPRDPYAYVEAALQAPPSPDYVPGPEHPPSPAYPLLVSVSPAADSLGYISESDPEEEPKEDPEEDDEDPEEDPADYPTDREDDNDEEESSEDDTDDEEEDEEEEEEHPTLANSVPPPVHCLLSPPLPISPPPLPASPTYSLSYRAAMIRLRAESPSTFHPLPSSTPPLGTPPFLPIPLPTSPPPFLLPSTSRRADVPEVTLPPQKRLCIALGLRFKVDESSSAPTTRPTEGFRADYGFVGTSNDEIRRDPKRERERGYGITYTCDEMVEDMQGTPTATDVAGLSQRMIDFIMTIGRDTDEIYERLDDAQDDSNCTMENQIKFATCTVLGSALTWWNSHDKTVGPDVSYAMNWTKLKKKMTDKYYPRSEIKKPEVEVWNLKVKGTDVNIGRAYTAGSGEKKPYGGSKPLCSKCNYHHDAKVYAVDHAWTNPDSNVVTGPELDDHARTFSSLLQAEIDKRNLNPLMQMRVIEQLRQ</sequence>
<dbReference type="AlphaFoldDB" id="A0A6L2KCB5"/>
<accession>A0A6L2KCB5</accession>
<feature type="compositionally biased region" description="Pro residues" evidence="1">
    <location>
        <begin position="226"/>
        <end position="237"/>
    </location>
</feature>
<protein>
    <submittedName>
        <fullName evidence="3">Reverse transcriptase domain-containing protein</fullName>
    </submittedName>
</protein>
<name>A0A6L2KCB5_TANCI</name>
<proteinExistence type="predicted"/>
<feature type="domain" description="Retrotransposon gag" evidence="2">
    <location>
        <begin position="433"/>
        <end position="493"/>
    </location>
</feature>
<dbReference type="Pfam" id="PF03732">
    <property type="entry name" value="Retrotrans_gag"/>
    <property type="match status" value="1"/>
</dbReference>
<evidence type="ECO:0000259" key="2">
    <source>
        <dbReference type="Pfam" id="PF03732"/>
    </source>
</evidence>
<keyword evidence="3" id="KW-0695">RNA-directed DNA polymerase</keyword>
<comment type="caution">
    <text evidence="3">The sequence shown here is derived from an EMBL/GenBank/DDBJ whole genome shotgun (WGS) entry which is preliminary data.</text>
</comment>
<dbReference type="EMBL" id="BKCJ010001996">
    <property type="protein sequence ID" value="GEU45524.1"/>
    <property type="molecule type" value="Genomic_DNA"/>
</dbReference>
<keyword evidence="3" id="KW-0808">Transferase</keyword>